<evidence type="ECO:0000256" key="1">
    <source>
        <dbReference type="SAM" id="MobiDB-lite"/>
    </source>
</evidence>
<dbReference type="InterPro" id="IPR027417">
    <property type="entry name" value="P-loop_NTPase"/>
</dbReference>
<feature type="chain" id="PRO_5046139905" description="MinD-like ATPase involved in chromosome partitioning or flagellar assembly" evidence="2">
    <location>
        <begin position="25"/>
        <end position="272"/>
    </location>
</feature>
<dbReference type="SUPFAM" id="SSF52540">
    <property type="entry name" value="P-loop containing nucleoside triphosphate hydrolases"/>
    <property type="match status" value="1"/>
</dbReference>
<feature type="region of interest" description="Disordered" evidence="1">
    <location>
        <begin position="236"/>
        <end position="272"/>
    </location>
</feature>
<feature type="signal peptide" evidence="2">
    <location>
        <begin position="1"/>
        <end position="24"/>
    </location>
</feature>
<evidence type="ECO:0000313" key="3">
    <source>
        <dbReference type="EMBL" id="GAA4956790.1"/>
    </source>
</evidence>
<dbReference type="EMBL" id="BAABIK010000043">
    <property type="protein sequence ID" value="GAA4956790.1"/>
    <property type="molecule type" value="Genomic_DNA"/>
</dbReference>
<reference evidence="4" key="1">
    <citation type="journal article" date="2019" name="Int. J. Syst. Evol. Microbiol.">
        <title>The Global Catalogue of Microorganisms (GCM) 10K type strain sequencing project: providing services to taxonomists for standard genome sequencing and annotation.</title>
        <authorList>
            <consortium name="The Broad Institute Genomics Platform"/>
            <consortium name="The Broad Institute Genome Sequencing Center for Infectious Disease"/>
            <person name="Wu L."/>
            <person name="Ma J."/>
        </authorList>
    </citation>
    <scope>NUCLEOTIDE SEQUENCE [LARGE SCALE GENOMIC DNA]</scope>
    <source>
        <strain evidence="4">JCM 18123</strain>
    </source>
</reference>
<feature type="compositionally biased region" description="Low complexity" evidence="1">
    <location>
        <begin position="236"/>
        <end position="245"/>
    </location>
</feature>
<gene>
    <name evidence="3" type="ORF">GCM10023224_48300</name>
</gene>
<protein>
    <recommendedName>
        <fullName evidence="5">MinD-like ATPase involved in chromosome partitioning or flagellar assembly</fullName>
    </recommendedName>
</protein>
<evidence type="ECO:0008006" key="5">
    <source>
        <dbReference type="Google" id="ProtNLM"/>
    </source>
</evidence>
<comment type="caution">
    <text evidence="3">The sequence shown here is derived from an EMBL/GenBank/DDBJ whole genome shotgun (WGS) entry which is preliminary data.</text>
</comment>
<proteinExistence type="predicted"/>
<name>A0ABP9GYK9_9ACTN</name>
<organism evidence="3 4">
    <name type="scientific">Streptomonospora halophila</name>
    <dbReference type="NCBI Taxonomy" id="427369"/>
    <lineage>
        <taxon>Bacteria</taxon>
        <taxon>Bacillati</taxon>
        <taxon>Actinomycetota</taxon>
        <taxon>Actinomycetes</taxon>
        <taxon>Streptosporangiales</taxon>
        <taxon>Nocardiopsidaceae</taxon>
        <taxon>Streptomonospora</taxon>
    </lineage>
</organism>
<accession>A0ABP9GYK9</accession>
<dbReference type="RefSeq" id="WP_344147906.1">
    <property type="nucleotide sequence ID" value="NZ_BAABIK010000043.1"/>
</dbReference>
<evidence type="ECO:0000313" key="4">
    <source>
        <dbReference type="Proteomes" id="UP001499993"/>
    </source>
</evidence>
<evidence type="ECO:0000256" key="2">
    <source>
        <dbReference type="SAM" id="SignalP"/>
    </source>
</evidence>
<dbReference type="Proteomes" id="UP001499993">
    <property type="component" value="Unassembled WGS sequence"/>
</dbReference>
<keyword evidence="4" id="KW-1185">Reference proteome</keyword>
<keyword evidence="2" id="KW-0732">Signal</keyword>
<dbReference type="Gene3D" id="3.40.50.300">
    <property type="entry name" value="P-loop containing nucleotide triphosphate hydrolases"/>
    <property type="match status" value="1"/>
</dbReference>
<sequence length="272" mass="27394">MSRTVALFSLAGAPGVTVTAAALAAVWPEPAGAVLVEADASGGDVAAWHRLHPSPGVTDLAAATRHRAADPLDHTQALPGGLPVCAGPASADAAQGAVQLLATNNPALAGEPADGGRPALVVDLGRLAPRTPTAHLAAHAGEALLVVSDDLAQLRRAKQSAAGLADTVARLRVVVAGGSGTTDEIASVLGLPVWSGRIPADARSAAFLRGETPVRRPGRRPLFKAALALARTVVEPRQAAPAAAHPEAEPAPPQPRAQPYATRGDRGPDTQP</sequence>
<feature type="compositionally biased region" description="Basic and acidic residues" evidence="1">
    <location>
        <begin position="263"/>
        <end position="272"/>
    </location>
</feature>